<evidence type="ECO:0000259" key="3">
    <source>
        <dbReference type="Pfam" id="PF08525"/>
    </source>
</evidence>
<gene>
    <name evidence="4" type="ORF">D6029_19890</name>
</gene>
<evidence type="ECO:0000256" key="1">
    <source>
        <dbReference type="SAM" id="MobiDB-lite"/>
    </source>
</evidence>
<reference evidence="4 5" key="1">
    <citation type="submission" date="2018-09" db="EMBL/GenBank/DDBJ databases">
        <title>Draft genome sequence of Buttiauxella izardii CCUG 35510T.</title>
        <authorList>
            <person name="Salva-Serra F."/>
            <person name="Marathe N."/>
            <person name="Moore E."/>
            <person name="Stadler-Svensson L."/>
            <person name="Engstrom-Jakobsson H."/>
        </authorList>
    </citation>
    <scope>NUCLEOTIDE SEQUENCE [LARGE SCALE GENOMIC DNA]</scope>
    <source>
        <strain evidence="4 5">CCUG 35510</strain>
    </source>
</reference>
<dbReference type="InterPro" id="IPR013731">
    <property type="entry name" value="OapA_N"/>
</dbReference>
<proteinExistence type="predicted"/>
<dbReference type="OrthoDB" id="6398769at2"/>
<feature type="region of interest" description="Disordered" evidence="1">
    <location>
        <begin position="71"/>
        <end position="111"/>
    </location>
</feature>
<feature type="domain" description="Opacity-associated protein A LysM-like" evidence="2">
    <location>
        <begin position="116"/>
        <end position="200"/>
    </location>
</feature>
<evidence type="ECO:0000313" key="5">
    <source>
        <dbReference type="Proteomes" id="UP000276295"/>
    </source>
</evidence>
<name>A0A3A5JT12_9ENTR</name>
<keyword evidence="5" id="KW-1185">Reference proteome</keyword>
<accession>A0A3A5JT12</accession>
<dbReference type="Proteomes" id="UP000276295">
    <property type="component" value="Unassembled WGS sequence"/>
</dbReference>
<sequence>MPMRFAVKPWLERIWHAPDNFRLMDPLPAMHRRGIIIAALVVVLGFLWPTPDETTRPVTRDAQLSIESQSPIRAHLVNPPANTEPAAPVEPSRVEEQPQAETQAPVPHANNDIEQQWRSYRVESGQTMAQLFRDHNLPPADVYSMAQVEGGNKPLSTLQTGQMVQIRQNANGVVTGLTIDIGNDQQVLFTRQPDGSFIRAR</sequence>
<dbReference type="GO" id="GO:0042834">
    <property type="term" value="F:peptidoglycan binding"/>
    <property type="evidence" value="ECO:0007669"/>
    <property type="project" value="InterPro"/>
</dbReference>
<dbReference type="RefSeq" id="WP_120066419.1">
    <property type="nucleotide sequence ID" value="NZ_QZWH01000055.1"/>
</dbReference>
<dbReference type="Pfam" id="PF04225">
    <property type="entry name" value="LysM_OapA"/>
    <property type="match status" value="1"/>
</dbReference>
<dbReference type="AlphaFoldDB" id="A0A3A5JT12"/>
<dbReference type="EMBL" id="QZWH01000055">
    <property type="protein sequence ID" value="RJT18759.1"/>
    <property type="molecule type" value="Genomic_DNA"/>
</dbReference>
<dbReference type="InterPro" id="IPR007340">
    <property type="entry name" value="LysM_Opacity-associatedA"/>
</dbReference>
<evidence type="ECO:0000259" key="2">
    <source>
        <dbReference type="Pfam" id="PF04225"/>
    </source>
</evidence>
<evidence type="ECO:0008006" key="6">
    <source>
        <dbReference type="Google" id="ProtNLM"/>
    </source>
</evidence>
<dbReference type="Pfam" id="PF08525">
    <property type="entry name" value="OapA_N"/>
    <property type="match status" value="1"/>
</dbReference>
<comment type="caution">
    <text evidence="4">The sequence shown here is derived from an EMBL/GenBank/DDBJ whole genome shotgun (WGS) entry which is preliminary data.</text>
</comment>
<evidence type="ECO:0000313" key="4">
    <source>
        <dbReference type="EMBL" id="RJT18759.1"/>
    </source>
</evidence>
<dbReference type="Gene3D" id="3.10.450.350">
    <property type="match status" value="1"/>
</dbReference>
<organism evidence="4 5">
    <name type="scientific">Buttiauxella izardii</name>
    <dbReference type="NCBI Taxonomy" id="82991"/>
    <lineage>
        <taxon>Bacteria</taxon>
        <taxon>Pseudomonadati</taxon>
        <taxon>Pseudomonadota</taxon>
        <taxon>Gammaproteobacteria</taxon>
        <taxon>Enterobacterales</taxon>
        <taxon>Enterobacteriaceae</taxon>
        <taxon>Buttiauxella</taxon>
    </lineage>
</organism>
<feature type="domain" description="Opacity-associated protein A-like N-terminal" evidence="3">
    <location>
        <begin position="23"/>
        <end position="50"/>
    </location>
</feature>
<protein>
    <recommendedName>
        <fullName evidence="6">Opacity-associated protein A</fullName>
    </recommendedName>
</protein>